<proteinExistence type="inferred from homology"/>
<accession>A0ABS2CHP4</accession>
<dbReference type="Pfam" id="PF13242">
    <property type="entry name" value="Hydrolase_like"/>
    <property type="match status" value="1"/>
</dbReference>
<dbReference type="NCBIfam" id="TIGR01460">
    <property type="entry name" value="HAD-SF-IIA"/>
    <property type="match status" value="1"/>
</dbReference>
<gene>
    <name evidence="3" type="ORF">JQN70_03220</name>
</gene>
<organism evidence="3 4">
    <name type="scientific">Phycicoccus sonneratiae</name>
    <dbReference type="NCBI Taxonomy" id="2807628"/>
    <lineage>
        <taxon>Bacteria</taxon>
        <taxon>Bacillati</taxon>
        <taxon>Actinomycetota</taxon>
        <taxon>Actinomycetes</taxon>
        <taxon>Micrococcales</taxon>
        <taxon>Intrasporangiaceae</taxon>
        <taxon>Phycicoccus</taxon>
    </lineage>
</organism>
<comment type="similarity">
    <text evidence="1">Belongs to the HAD-like hydrolase superfamily.</text>
</comment>
<reference evidence="3" key="1">
    <citation type="submission" date="2021-02" db="EMBL/GenBank/DDBJ databases">
        <title>Phycicoccus sp. MQZ13P-5T, whole genome shotgun sequence.</title>
        <authorList>
            <person name="Tuo L."/>
        </authorList>
    </citation>
    <scope>NUCLEOTIDE SEQUENCE</scope>
    <source>
        <strain evidence="3">MQZ13P-5</strain>
    </source>
</reference>
<protein>
    <submittedName>
        <fullName evidence="3">HAD-IIA family hydrolase</fullName>
    </submittedName>
</protein>
<dbReference type="Pfam" id="PF13344">
    <property type="entry name" value="Hydrolase_6"/>
    <property type="match status" value="1"/>
</dbReference>
<name>A0ABS2CHP4_9MICO</name>
<keyword evidence="3" id="KW-0378">Hydrolase</keyword>
<dbReference type="PIRSF" id="PIRSF000915">
    <property type="entry name" value="PGP-type_phosphatase"/>
    <property type="match status" value="1"/>
</dbReference>
<keyword evidence="4" id="KW-1185">Reference proteome</keyword>
<dbReference type="PANTHER" id="PTHR19288:SF95">
    <property type="entry name" value="D-GLYCEROL 3-PHOSPHATE PHOSPHATASE"/>
    <property type="match status" value="1"/>
</dbReference>
<dbReference type="InterPro" id="IPR006357">
    <property type="entry name" value="HAD-SF_hydro_IIA"/>
</dbReference>
<dbReference type="InterPro" id="IPR023214">
    <property type="entry name" value="HAD_sf"/>
</dbReference>
<dbReference type="InterPro" id="IPR036412">
    <property type="entry name" value="HAD-like_sf"/>
</dbReference>
<dbReference type="RefSeq" id="WP_204129873.1">
    <property type="nucleotide sequence ID" value="NZ_JAFDVD010000004.1"/>
</dbReference>
<dbReference type="EMBL" id="JAFDVD010000004">
    <property type="protein sequence ID" value="MBM6399387.1"/>
    <property type="molecule type" value="Genomic_DNA"/>
</dbReference>
<dbReference type="PANTHER" id="PTHR19288">
    <property type="entry name" value="4-NITROPHENYLPHOSPHATASE-RELATED"/>
    <property type="match status" value="1"/>
</dbReference>
<evidence type="ECO:0000313" key="3">
    <source>
        <dbReference type="EMBL" id="MBM6399387.1"/>
    </source>
</evidence>
<dbReference type="Proteomes" id="UP001430172">
    <property type="component" value="Unassembled WGS sequence"/>
</dbReference>
<evidence type="ECO:0000313" key="4">
    <source>
        <dbReference type="Proteomes" id="UP001430172"/>
    </source>
</evidence>
<sequence length="314" mass="31797">MSALADRYAAVVCDLDGVVYRGPTAVPHAVQSLGSLAVPVVYATNNASRPPAAVAGHLTELGLSVTDADVVTSSQAAAWLLGRDGVASGSAVLAVGGPGVADALAEAGFVAVRRVAETEHEVAAVVQGYGPDVTAADLAEAAYVVEAGGLWVATNTDATLPTDRGVAPGNGSLVAAVARAVGADPGVVAGKPHPPLYLLAAERLRVTPDRVLAVGDRLDTDIEGAVGAGTDSLLVLTGVDDLDAVLVAPPERRPTFVAPDLRWLLDDPGAGEPSLDELAAAVREAHDALDADDATPAEDARERARGLLRRMAAR</sequence>
<evidence type="ECO:0000256" key="2">
    <source>
        <dbReference type="SAM" id="MobiDB-lite"/>
    </source>
</evidence>
<dbReference type="GO" id="GO:0016787">
    <property type="term" value="F:hydrolase activity"/>
    <property type="evidence" value="ECO:0007669"/>
    <property type="project" value="UniProtKB-KW"/>
</dbReference>
<evidence type="ECO:0000256" key="1">
    <source>
        <dbReference type="PIRNR" id="PIRNR000915"/>
    </source>
</evidence>
<feature type="region of interest" description="Disordered" evidence="2">
    <location>
        <begin position="286"/>
        <end position="305"/>
    </location>
</feature>
<comment type="caution">
    <text evidence="3">The sequence shown here is derived from an EMBL/GenBank/DDBJ whole genome shotgun (WGS) entry which is preliminary data.</text>
</comment>
<dbReference type="Gene3D" id="3.40.50.1000">
    <property type="entry name" value="HAD superfamily/HAD-like"/>
    <property type="match status" value="2"/>
</dbReference>
<dbReference type="SUPFAM" id="SSF56784">
    <property type="entry name" value="HAD-like"/>
    <property type="match status" value="1"/>
</dbReference>